<dbReference type="RefSeq" id="WP_216123288.1">
    <property type="nucleotide sequence ID" value="NZ_CP086239.1"/>
</dbReference>
<keyword evidence="1 2" id="KW-0378">Hydrolase</keyword>
<organism evidence="2 3">
    <name type="scientific">Clostridium estertheticum</name>
    <dbReference type="NCBI Taxonomy" id="238834"/>
    <lineage>
        <taxon>Bacteria</taxon>
        <taxon>Bacillati</taxon>
        <taxon>Bacillota</taxon>
        <taxon>Clostridia</taxon>
        <taxon>Eubacteriales</taxon>
        <taxon>Clostridiaceae</taxon>
        <taxon>Clostridium</taxon>
    </lineage>
</organism>
<sequence length="361" mass="41845">MKNYAKWMADSVIERNTNLTDHWGYEYGLTLDGIAEVWKQTGDEKYLDYIVEIMDHFVQEDGNIIGYRLNEYNIDHLNNGKILITLYKETGNEKYKKALELLKKQIETQPRTTEGVFWHKNIYPNQIWLDGLYMGATFYAKYIKEFGEVSEFNDIAHQFIICEKNLKDEKTGLLYHAFDEKKEQNWANEETGLSPHFWSRAMGWYVMALVDTLEVFPEDNENREKLILILNNCMTNLIKVEDKESHVWYQVLDEGQRKGNYLEASGSSMIVYALLKGVRKGYLPKRLKKTAKTAYEGLINEFILETKEGLINLNKICYVAGLGGKEKRDGSFAYYISEPIVSNEPKGLGPFILASAENQLL</sequence>
<dbReference type="Pfam" id="PF07470">
    <property type="entry name" value="Glyco_hydro_88"/>
    <property type="match status" value="1"/>
</dbReference>
<dbReference type="AlphaFoldDB" id="A0AA47I4A8"/>
<dbReference type="InterPro" id="IPR052043">
    <property type="entry name" value="PolySaccharide_Degr_Enz"/>
</dbReference>
<protein>
    <submittedName>
        <fullName evidence="2">Glycoside hydrolase family 105 protein</fullName>
    </submittedName>
</protein>
<dbReference type="PANTHER" id="PTHR33886">
    <property type="entry name" value="UNSATURATED RHAMNOGALACTURONAN HYDROLASE (EUROFUNG)"/>
    <property type="match status" value="1"/>
</dbReference>
<dbReference type="InterPro" id="IPR010905">
    <property type="entry name" value="Glyco_hydro_88"/>
</dbReference>
<proteinExistence type="predicted"/>
<dbReference type="EMBL" id="CP086239">
    <property type="protein sequence ID" value="WAG59032.1"/>
    <property type="molecule type" value="Genomic_DNA"/>
</dbReference>
<evidence type="ECO:0000256" key="1">
    <source>
        <dbReference type="ARBA" id="ARBA00022801"/>
    </source>
</evidence>
<evidence type="ECO:0000313" key="3">
    <source>
        <dbReference type="Proteomes" id="UP001164733"/>
    </source>
</evidence>
<reference evidence="2" key="1">
    <citation type="submission" date="2021-11" db="EMBL/GenBank/DDBJ databases">
        <title>Clostridia strains as spoilage organisms.</title>
        <authorList>
            <person name="Wambui J."/>
            <person name="Stevens M.J.A."/>
            <person name="Stephan R."/>
        </authorList>
    </citation>
    <scope>NUCLEOTIDE SEQUENCE</scope>
    <source>
        <strain evidence="2">CF009</strain>
    </source>
</reference>
<dbReference type="PANTHER" id="PTHR33886:SF8">
    <property type="entry name" value="UNSATURATED RHAMNOGALACTURONAN HYDROLASE (EUROFUNG)"/>
    <property type="match status" value="1"/>
</dbReference>
<evidence type="ECO:0000313" key="2">
    <source>
        <dbReference type="EMBL" id="WAG59032.1"/>
    </source>
</evidence>
<dbReference type="Proteomes" id="UP001164733">
    <property type="component" value="Chromosome"/>
</dbReference>
<accession>A0AA47I4A8</accession>
<dbReference type="GO" id="GO:0016787">
    <property type="term" value="F:hydrolase activity"/>
    <property type="evidence" value="ECO:0007669"/>
    <property type="project" value="UniProtKB-KW"/>
</dbReference>
<gene>
    <name evidence="2" type="ORF">LL038_15440</name>
</gene>
<name>A0AA47I4A8_9CLOT</name>